<evidence type="ECO:0000313" key="4">
    <source>
        <dbReference type="Proteomes" id="UP000092555"/>
    </source>
</evidence>
<gene>
    <name evidence="3" type="ORF">METBIDRAFT_10892</name>
</gene>
<evidence type="ECO:0000313" key="3">
    <source>
        <dbReference type="EMBL" id="OBA21988.1"/>
    </source>
</evidence>
<feature type="region of interest" description="Disordered" evidence="1">
    <location>
        <begin position="175"/>
        <end position="243"/>
    </location>
</feature>
<dbReference type="EMBL" id="LXTC01000002">
    <property type="protein sequence ID" value="OBA21988.1"/>
    <property type="molecule type" value="Genomic_DNA"/>
</dbReference>
<feature type="chain" id="PRO_5008291753" evidence="2">
    <location>
        <begin position="18"/>
        <end position="265"/>
    </location>
</feature>
<organism evidence="3 4">
    <name type="scientific">Metschnikowia bicuspidata var. bicuspidata NRRL YB-4993</name>
    <dbReference type="NCBI Taxonomy" id="869754"/>
    <lineage>
        <taxon>Eukaryota</taxon>
        <taxon>Fungi</taxon>
        <taxon>Dikarya</taxon>
        <taxon>Ascomycota</taxon>
        <taxon>Saccharomycotina</taxon>
        <taxon>Pichiomycetes</taxon>
        <taxon>Metschnikowiaceae</taxon>
        <taxon>Metschnikowia</taxon>
    </lineage>
</organism>
<dbReference type="RefSeq" id="XP_018712484.1">
    <property type="nucleotide sequence ID" value="XM_018853875.1"/>
</dbReference>
<dbReference type="AlphaFoldDB" id="A0A1A0HDI5"/>
<accession>A0A1A0HDI5</accession>
<keyword evidence="4" id="KW-1185">Reference proteome</keyword>
<evidence type="ECO:0000256" key="1">
    <source>
        <dbReference type="SAM" id="MobiDB-lite"/>
    </source>
</evidence>
<proteinExistence type="predicted"/>
<evidence type="ECO:0000256" key="2">
    <source>
        <dbReference type="SAM" id="SignalP"/>
    </source>
</evidence>
<keyword evidence="2" id="KW-0732">Signal</keyword>
<reference evidence="3 4" key="1">
    <citation type="submission" date="2016-05" db="EMBL/GenBank/DDBJ databases">
        <title>Comparative genomics of biotechnologically important yeasts.</title>
        <authorList>
            <consortium name="DOE Joint Genome Institute"/>
            <person name="Riley R."/>
            <person name="Haridas S."/>
            <person name="Wolfe K.H."/>
            <person name="Lopes M.R."/>
            <person name="Hittinger C.T."/>
            <person name="Goker M."/>
            <person name="Salamov A."/>
            <person name="Wisecaver J."/>
            <person name="Long T.M."/>
            <person name="Aerts A.L."/>
            <person name="Barry K."/>
            <person name="Choi C."/>
            <person name="Clum A."/>
            <person name="Coughlan A.Y."/>
            <person name="Deshpande S."/>
            <person name="Douglass A.P."/>
            <person name="Hanson S.J."/>
            <person name="Klenk H.-P."/>
            <person name="LaButti K."/>
            <person name="Lapidus A."/>
            <person name="Lindquist E."/>
            <person name="Lipzen A."/>
            <person name="Meier-kolthoff J.P."/>
            <person name="Ohm R.A."/>
            <person name="Otillar R.P."/>
            <person name="Pangilinan J."/>
            <person name="Peng Y."/>
            <person name="Rokas A."/>
            <person name="Rosa C.A."/>
            <person name="Scheuner C."/>
            <person name="Sibirny A.A."/>
            <person name="Slot J.C."/>
            <person name="Stielow J.B."/>
            <person name="Sun H."/>
            <person name="Kurtzman C.P."/>
            <person name="Blackwell M."/>
            <person name="Grigoriev I.V."/>
            <person name="Jeffries T.W."/>
        </authorList>
    </citation>
    <scope>NUCLEOTIDE SEQUENCE [LARGE SCALE GENOMIC DNA]</scope>
    <source>
        <strain evidence="3 4">NRRL YB-4993</strain>
    </source>
</reference>
<protein>
    <submittedName>
        <fullName evidence="3">Uncharacterized protein</fullName>
    </submittedName>
</protein>
<dbReference type="GeneID" id="30026851"/>
<name>A0A1A0HDI5_9ASCO</name>
<feature type="region of interest" description="Disordered" evidence="1">
    <location>
        <begin position="148"/>
        <end position="167"/>
    </location>
</feature>
<comment type="caution">
    <text evidence="3">The sequence shown here is derived from an EMBL/GenBank/DDBJ whole genome shotgun (WGS) entry which is preliminary data.</text>
</comment>
<feature type="signal peptide" evidence="2">
    <location>
        <begin position="1"/>
        <end position="17"/>
    </location>
</feature>
<dbReference type="Proteomes" id="UP000092555">
    <property type="component" value="Unassembled WGS sequence"/>
</dbReference>
<feature type="compositionally biased region" description="Low complexity" evidence="1">
    <location>
        <begin position="175"/>
        <end position="240"/>
    </location>
</feature>
<sequence length="265" mass="26904">MRLAAFSFLAVPALVAANDLEDLYSELLTISPTDAAALSEWEASYALLVENYFGSLFSMISLQDGLFPTVDAELESYLLSRIAVLTEDYVDDDTYTAFDEEDIYTGLQDDLQTVFDGLFTAFDDDYFGFLTDVFSGIFTEAINPATATATTSTSSSTSSSPSRISSFTGASMTQSAADSSGADSSAADSSAADSSAADSSAADSSAADSSSAGSASAGTSSAQSSAGSSSAQSSSTDTSSVAGMGGHQAPALIGAALCGISVLFL</sequence>